<reference evidence="1 2" key="1">
    <citation type="submission" date="2016-09" db="EMBL/GenBank/DDBJ databases">
        <title>Extensive genetic diversity and differential bi-allelic expression allows diatom success in the polar Southern Ocean.</title>
        <authorList>
            <consortium name="DOE Joint Genome Institute"/>
            <person name="Mock T."/>
            <person name="Otillar R.P."/>
            <person name="Strauss J."/>
            <person name="Dupont C."/>
            <person name="Frickenhaus S."/>
            <person name="Maumus F."/>
            <person name="Mcmullan M."/>
            <person name="Sanges R."/>
            <person name="Schmutz J."/>
            <person name="Toseland A."/>
            <person name="Valas R."/>
            <person name="Veluchamy A."/>
            <person name="Ward B.J."/>
            <person name="Allen A."/>
            <person name="Barry K."/>
            <person name="Falciatore A."/>
            <person name="Ferrante M."/>
            <person name="Fortunato A.E."/>
            <person name="Gloeckner G."/>
            <person name="Gruber A."/>
            <person name="Hipkin R."/>
            <person name="Janech M."/>
            <person name="Kroth P."/>
            <person name="Leese F."/>
            <person name="Lindquist E."/>
            <person name="Lyon B.R."/>
            <person name="Martin J."/>
            <person name="Mayer C."/>
            <person name="Parker M."/>
            <person name="Quesneville H."/>
            <person name="Raymond J."/>
            <person name="Uhlig C."/>
            <person name="Valentin K.U."/>
            <person name="Worden A.Z."/>
            <person name="Armbrust E.V."/>
            <person name="Bowler C."/>
            <person name="Green B."/>
            <person name="Moulton V."/>
            <person name="Van Oosterhout C."/>
            <person name="Grigoriev I."/>
        </authorList>
    </citation>
    <scope>NUCLEOTIDE SEQUENCE [LARGE SCALE GENOMIC DNA]</scope>
    <source>
        <strain evidence="1 2">CCMP1102</strain>
    </source>
</reference>
<protein>
    <submittedName>
        <fullName evidence="1">Uncharacterized protein</fullName>
    </submittedName>
</protein>
<dbReference type="KEGG" id="fcy:FRACYDRAFT_267253"/>
<accession>A0A1E7FW43</accession>
<keyword evidence="2" id="KW-1185">Reference proteome</keyword>
<sequence>MAMRSESICVPMVTTTTVDKVPNNKNVQKKVAVGIVPAQLLDIILYEDDSSAIPVYSLHNVRVGNYSFGGRHGEISQLNNLQPFGGDRKSRLQKLELVLSQEVTDFMPLISFCRRSPELTEVKVSIVMENTHKIVDLSAMYPSTAETIDFEISKK</sequence>
<name>A0A1E7FW43_9STRA</name>
<organism evidence="1 2">
    <name type="scientific">Fragilariopsis cylindrus CCMP1102</name>
    <dbReference type="NCBI Taxonomy" id="635003"/>
    <lineage>
        <taxon>Eukaryota</taxon>
        <taxon>Sar</taxon>
        <taxon>Stramenopiles</taxon>
        <taxon>Ochrophyta</taxon>
        <taxon>Bacillariophyta</taxon>
        <taxon>Bacillariophyceae</taxon>
        <taxon>Bacillariophycidae</taxon>
        <taxon>Bacillariales</taxon>
        <taxon>Bacillariaceae</taxon>
        <taxon>Fragilariopsis</taxon>
    </lineage>
</organism>
<dbReference type="InParanoid" id="A0A1E7FW43"/>
<dbReference type="Proteomes" id="UP000095751">
    <property type="component" value="Unassembled WGS sequence"/>
</dbReference>
<evidence type="ECO:0000313" key="1">
    <source>
        <dbReference type="EMBL" id="OEU22345.1"/>
    </source>
</evidence>
<proteinExistence type="predicted"/>
<dbReference type="AlphaFoldDB" id="A0A1E7FW43"/>
<dbReference type="EMBL" id="KV784353">
    <property type="protein sequence ID" value="OEU22345.1"/>
    <property type="molecule type" value="Genomic_DNA"/>
</dbReference>
<gene>
    <name evidence="1" type="ORF">FRACYDRAFT_267253</name>
</gene>
<evidence type="ECO:0000313" key="2">
    <source>
        <dbReference type="Proteomes" id="UP000095751"/>
    </source>
</evidence>